<keyword evidence="1" id="KW-0732">Signal</keyword>
<name>A0A5N5F8K5_9ROSA</name>
<evidence type="ECO:0000313" key="2">
    <source>
        <dbReference type="EMBL" id="KAB2599375.1"/>
    </source>
</evidence>
<gene>
    <name evidence="2" type="ORF">D8674_009646</name>
</gene>
<accession>A0A5N5F8K5</accession>
<sequence length="102" mass="11474">MRKLGVLAIQSIGSLWASTVLRIQLMMGNRGLYCEGWLLFPPFHGYVRRTLTKSHSIEKKGGPAQPLGQMFAFRETLADCKLMDLGYVGNPFTWKTTRGMGH</sequence>
<evidence type="ECO:0000256" key="1">
    <source>
        <dbReference type="SAM" id="SignalP"/>
    </source>
</evidence>
<comment type="caution">
    <text evidence="2">The sequence shown here is derived from an EMBL/GenBank/DDBJ whole genome shotgun (WGS) entry which is preliminary data.</text>
</comment>
<feature type="chain" id="PRO_5024399632" evidence="1">
    <location>
        <begin position="18"/>
        <end position="102"/>
    </location>
</feature>
<organism evidence="2 3">
    <name type="scientific">Pyrus ussuriensis x Pyrus communis</name>
    <dbReference type="NCBI Taxonomy" id="2448454"/>
    <lineage>
        <taxon>Eukaryota</taxon>
        <taxon>Viridiplantae</taxon>
        <taxon>Streptophyta</taxon>
        <taxon>Embryophyta</taxon>
        <taxon>Tracheophyta</taxon>
        <taxon>Spermatophyta</taxon>
        <taxon>Magnoliopsida</taxon>
        <taxon>eudicotyledons</taxon>
        <taxon>Gunneridae</taxon>
        <taxon>Pentapetalae</taxon>
        <taxon>rosids</taxon>
        <taxon>fabids</taxon>
        <taxon>Rosales</taxon>
        <taxon>Rosaceae</taxon>
        <taxon>Amygdaloideae</taxon>
        <taxon>Maleae</taxon>
        <taxon>Pyrus</taxon>
    </lineage>
</organism>
<proteinExistence type="predicted"/>
<dbReference type="OrthoDB" id="1113909at2759"/>
<dbReference type="Proteomes" id="UP000327157">
    <property type="component" value="Chromosome 13"/>
</dbReference>
<reference evidence="2 3" key="1">
    <citation type="submission" date="2019-09" db="EMBL/GenBank/DDBJ databases">
        <authorList>
            <person name="Ou C."/>
        </authorList>
    </citation>
    <scope>NUCLEOTIDE SEQUENCE [LARGE SCALE GENOMIC DNA]</scope>
    <source>
        <strain evidence="2">S2</strain>
        <tissue evidence="2">Leaf</tissue>
    </source>
</reference>
<dbReference type="EMBL" id="SMOL01000753">
    <property type="protein sequence ID" value="KAB2599375.1"/>
    <property type="molecule type" value="Genomic_DNA"/>
</dbReference>
<keyword evidence="3" id="KW-1185">Reference proteome</keyword>
<reference evidence="2 3" key="3">
    <citation type="submission" date="2019-11" db="EMBL/GenBank/DDBJ databases">
        <title>A de novo genome assembly of a pear dwarfing rootstock.</title>
        <authorList>
            <person name="Wang F."/>
            <person name="Wang J."/>
            <person name="Li S."/>
            <person name="Zhang Y."/>
            <person name="Fang M."/>
            <person name="Ma L."/>
            <person name="Zhao Y."/>
            <person name="Jiang S."/>
        </authorList>
    </citation>
    <scope>NUCLEOTIDE SEQUENCE [LARGE SCALE GENOMIC DNA]</scope>
    <source>
        <strain evidence="2">S2</strain>
        <tissue evidence="2">Leaf</tissue>
    </source>
</reference>
<evidence type="ECO:0000313" key="3">
    <source>
        <dbReference type="Proteomes" id="UP000327157"/>
    </source>
</evidence>
<dbReference type="AlphaFoldDB" id="A0A5N5F8K5"/>
<feature type="signal peptide" evidence="1">
    <location>
        <begin position="1"/>
        <end position="17"/>
    </location>
</feature>
<reference evidence="3" key="2">
    <citation type="submission" date="2019-10" db="EMBL/GenBank/DDBJ databases">
        <title>A de novo genome assembly of a pear dwarfing rootstock.</title>
        <authorList>
            <person name="Wang F."/>
            <person name="Wang J."/>
            <person name="Li S."/>
            <person name="Zhang Y."/>
            <person name="Fang M."/>
            <person name="Ma L."/>
            <person name="Zhao Y."/>
            <person name="Jiang S."/>
        </authorList>
    </citation>
    <scope>NUCLEOTIDE SEQUENCE [LARGE SCALE GENOMIC DNA]</scope>
</reference>
<protein>
    <submittedName>
        <fullName evidence="2">Uncharacterized protein</fullName>
    </submittedName>
</protein>